<gene>
    <name evidence="2" type="ORF">FKW44_004065</name>
</gene>
<feature type="compositionally biased region" description="Polar residues" evidence="1">
    <location>
        <begin position="65"/>
        <end position="78"/>
    </location>
</feature>
<protein>
    <submittedName>
        <fullName evidence="2">Uncharacterized protein</fullName>
    </submittedName>
</protein>
<name>A0A7T8HLC6_CALRO</name>
<organism evidence="2 3">
    <name type="scientific">Caligus rogercresseyi</name>
    <name type="common">Sea louse</name>
    <dbReference type="NCBI Taxonomy" id="217165"/>
    <lineage>
        <taxon>Eukaryota</taxon>
        <taxon>Metazoa</taxon>
        <taxon>Ecdysozoa</taxon>
        <taxon>Arthropoda</taxon>
        <taxon>Crustacea</taxon>
        <taxon>Multicrustacea</taxon>
        <taxon>Hexanauplia</taxon>
        <taxon>Copepoda</taxon>
        <taxon>Siphonostomatoida</taxon>
        <taxon>Caligidae</taxon>
        <taxon>Caligus</taxon>
    </lineage>
</organism>
<evidence type="ECO:0000313" key="3">
    <source>
        <dbReference type="Proteomes" id="UP000595437"/>
    </source>
</evidence>
<accession>A0A7T8HLC6</accession>
<feature type="region of interest" description="Disordered" evidence="1">
    <location>
        <begin position="49"/>
        <end position="78"/>
    </location>
</feature>
<dbReference type="AlphaFoldDB" id="A0A7T8HLC6"/>
<dbReference type="EMBL" id="CP045892">
    <property type="protein sequence ID" value="QQP52057.1"/>
    <property type="molecule type" value="Genomic_DNA"/>
</dbReference>
<sequence length="78" mass="8770">MEFFQSFSILSFNEALNDLEDPIDSAYCGIPRKTSETFKRASQTFFKAKGSPTVPQDAIRRTMPKSGQSRKCMNLTGI</sequence>
<evidence type="ECO:0000313" key="2">
    <source>
        <dbReference type="EMBL" id="QQP52057.1"/>
    </source>
</evidence>
<evidence type="ECO:0000256" key="1">
    <source>
        <dbReference type="SAM" id="MobiDB-lite"/>
    </source>
</evidence>
<dbReference type="Proteomes" id="UP000595437">
    <property type="component" value="Chromosome 3"/>
</dbReference>
<reference evidence="3" key="1">
    <citation type="submission" date="2021-01" db="EMBL/GenBank/DDBJ databases">
        <title>Caligus Genome Assembly.</title>
        <authorList>
            <person name="Gallardo-Escarate C."/>
        </authorList>
    </citation>
    <scope>NUCLEOTIDE SEQUENCE [LARGE SCALE GENOMIC DNA]</scope>
</reference>
<proteinExistence type="predicted"/>
<keyword evidence="3" id="KW-1185">Reference proteome</keyword>